<evidence type="ECO:0000313" key="3">
    <source>
        <dbReference type="WBParaSite" id="jg1079"/>
    </source>
</evidence>
<sequence length="254" mass="28429">MLYGYGLILDWQAPSMCGGYVNGFAKYFGSNGGNIAISFMAFSEAALIYYMLYGLSYRYLTVRTDPWAIDFFLKPLSFVFLNISGVLFSLGVAISVYSAAAKPEGVGCQLPDVYRDTAKDTIVLNNIILNLLVIVCYLAVWILIKYKKIDVTNKFFTSISMVMLSVISGCAPNRWLASYITAVIMSAADASHAIILYSFSTQYKQAYRRQFKSTRDLIFCKRFQKKMSTNKIVPLSGSHSSNKLFHKSAHNSII</sequence>
<keyword evidence="1" id="KW-0812">Transmembrane</keyword>
<dbReference type="Proteomes" id="UP000887574">
    <property type="component" value="Unplaced"/>
</dbReference>
<protein>
    <submittedName>
        <fullName evidence="3">Uncharacterized protein</fullName>
    </submittedName>
</protein>
<accession>A0A915CMW6</accession>
<evidence type="ECO:0000313" key="2">
    <source>
        <dbReference type="Proteomes" id="UP000887574"/>
    </source>
</evidence>
<reference evidence="3" key="1">
    <citation type="submission" date="2022-11" db="UniProtKB">
        <authorList>
            <consortium name="WormBaseParasite"/>
        </authorList>
    </citation>
    <scope>IDENTIFICATION</scope>
</reference>
<dbReference type="AlphaFoldDB" id="A0A915CMW6"/>
<dbReference type="WBParaSite" id="jg1079">
    <property type="protein sequence ID" value="jg1079"/>
    <property type="gene ID" value="jg1079"/>
</dbReference>
<keyword evidence="1" id="KW-1133">Transmembrane helix</keyword>
<feature type="transmembrane region" description="Helical" evidence="1">
    <location>
        <begin position="175"/>
        <end position="199"/>
    </location>
</feature>
<name>A0A915CMW6_9BILA</name>
<keyword evidence="1" id="KW-0472">Membrane</keyword>
<feature type="transmembrane region" description="Helical" evidence="1">
    <location>
        <begin position="76"/>
        <end position="101"/>
    </location>
</feature>
<feature type="transmembrane region" description="Helical" evidence="1">
    <location>
        <begin position="35"/>
        <end position="55"/>
    </location>
</feature>
<feature type="transmembrane region" description="Helical" evidence="1">
    <location>
        <begin position="121"/>
        <end position="144"/>
    </location>
</feature>
<evidence type="ECO:0000256" key="1">
    <source>
        <dbReference type="SAM" id="Phobius"/>
    </source>
</evidence>
<feature type="transmembrane region" description="Helical" evidence="1">
    <location>
        <begin position="151"/>
        <end position="169"/>
    </location>
</feature>
<proteinExistence type="predicted"/>
<keyword evidence="2" id="KW-1185">Reference proteome</keyword>
<organism evidence="2 3">
    <name type="scientific">Ditylenchus dipsaci</name>
    <dbReference type="NCBI Taxonomy" id="166011"/>
    <lineage>
        <taxon>Eukaryota</taxon>
        <taxon>Metazoa</taxon>
        <taxon>Ecdysozoa</taxon>
        <taxon>Nematoda</taxon>
        <taxon>Chromadorea</taxon>
        <taxon>Rhabditida</taxon>
        <taxon>Tylenchina</taxon>
        <taxon>Tylenchomorpha</taxon>
        <taxon>Sphaerularioidea</taxon>
        <taxon>Anguinidae</taxon>
        <taxon>Anguininae</taxon>
        <taxon>Ditylenchus</taxon>
    </lineage>
</organism>